<organism evidence="2 3">
    <name type="scientific">Candidatus Rhodobacter oscarellae</name>
    <dbReference type="NCBI Taxonomy" id="1675527"/>
    <lineage>
        <taxon>Bacteria</taxon>
        <taxon>Pseudomonadati</taxon>
        <taxon>Pseudomonadota</taxon>
        <taxon>Alphaproteobacteria</taxon>
        <taxon>Rhodobacterales</taxon>
        <taxon>Rhodobacter group</taxon>
        <taxon>Rhodobacter</taxon>
    </lineage>
</organism>
<name>A0A0J9GTG0_9RHOB</name>
<evidence type="ECO:0000256" key="1">
    <source>
        <dbReference type="SAM" id="Phobius"/>
    </source>
</evidence>
<dbReference type="Pfam" id="PF10003">
    <property type="entry name" value="DUF2244"/>
    <property type="match status" value="1"/>
</dbReference>
<keyword evidence="1" id="KW-0472">Membrane</keyword>
<gene>
    <name evidence="2" type="ORF">AIOL_001739</name>
</gene>
<dbReference type="Proteomes" id="UP000037178">
    <property type="component" value="Unassembled WGS sequence"/>
</dbReference>
<evidence type="ECO:0000313" key="2">
    <source>
        <dbReference type="EMBL" id="KMW56783.1"/>
    </source>
</evidence>
<keyword evidence="1" id="KW-0812">Transmembrane</keyword>
<accession>A0A0J9GTG0</accession>
<keyword evidence="1" id="KW-1133">Transmembrane helix</keyword>
<proteinExistence type="predicted"/>
<dbReference type="EMBL" id="LFTY01000002">
    <property type="protein sequence ID" value="KMW56783.1"/>
    <property type="molecule type" value="Genomic_DNA"/>
</dbReference>
<reference evidence="2 3" key="1">
    <citation type="submission" date="2015-06" db="EMBL/GenBank/DDBJ databases">
        <title>Draft genome sequence of an Alphaproteobacteria species associated to the Mediterranean sponge Oscarella lobularis.</title>
        <authorList>
            <person name="Jourda C."/>
            <person name="Santini S."/>
            <person name="Claverie J.-M."/>
        </authorList>
    </citation>
    <scope>NUCLEOTIDE SEQUENCE [LARGE SCALE GENOMIC DNA]</scope>
    <source>
        <strain evidence="2">IGS</strain>
    </source>
</reference>
<evidence type="ECO:0000313" key="3">
    <source>
        <dbReference type="Proteomes" id="UP000037178"/>
    </source>
</evidence>
<dbReference type="PATRIC" id="fig|1675527.3.peg.1833"/>
<comment type="caution">
    <text evidence="2">The sequence shown here is derived from an EMBL/GenBank/DDBJ whole genome shotgun (WGS) entry which is preliminary data.</text>
</comment>
<protein>
    <submittedName>
        <fullName evidence="2">Integral membrane protein</fullName>
    </submittedName>
</protein>
<feature type="transmembrane region" description="Helical" evidence="1">
    <location>
        <begin position="29"/>
        <end position="47"/>
    </location>
</feature>
<keyword evidence="3" id="KW-1185">Reference proteome</keyword>
<dbReference type="InterPro" id="IPR019253">
    <property type="entry name" value="DUF2244_TM"/>
</dbReference>
<feature type="transmembrane region" description="Helical" evidence="1">
    <location>
        <begin position="53"/>
        <end position="72"/>
    </location>
</feature>
<dbReference type="AlphaFoldDB" id="A0A0J9GTG0"/>
<sequence>MPDMPYRWSSTEPPQRLELWPHRSLPPQGFATFIIVTACMLLIPLLAVLGSPVLWGLLPFLGGALWAIWYALRRSDADGALREDLTLAADTMELVRCNPRGDQQSWQANPYWVRVEMHATGGPVANYLTLKGGDRAVELGAFLSPEERAALFAELQDRLRALNRNAH</sequence>
<dbReference type="STRING" id="1675527.AIOL_001739"/>